<dbReference type="AlphaFoldDB" id="A0A5N1IZW8"/>
<dbReference type="Proteomes" id="UP000326570">
    <property type="component" value="Unassembled WGS sequence"/>
</dbReference>
<dbReference type="PANTHER" id="PTHR30570">
    <property type="entry name" value="PERIPLASMIC PHOSPHATE BINDING COMPONENT OF PHOSPHATE ABC TRANSPORTER"/>
    <property type="match status" value="1"/>
</dbReference>
<keyword evidence="4" id="KW-0592">Phosphate transport</keyword>
<dbReference type="SUPFAM" id="SSF53850">
    <property type="entry name" value="Periplasmic binding protein-like II"/>
    <property type="match status" value="1"/>
</dbReference>
<proteinExistence type="inferred from homology"/>
<dbReference type="InterPro" id="IPR024370">
    <property type="entry name" value="PBP_domain"/>
</dbReference>
<dbReference type="Gene3D" id="3.40.190.10">
    <property type="entry name" value="Periplasmic binding protein-like II"/>
    <property type="match status" value="2"/>
</dbReference>
<dbReference type="InterPro" id="IPR050811">
    <property type="entry name" value="Phosphate_ABC_transporter"/>
</dbReference>
<dbReference type="Pfam" id="PF12849">
    <property type="entry name" value="PBP_like_2"/>
    <property type="match status" value="1"/>
</dbReference>
<dbReference type="PROSITE" id="PS51257">
    <property type="entry name" value="PROKAR_LIPOPROTEIN"/>
    <property type="match status" value="1"/>
</dbReference>
<protein>
    <recommendedName>
        <fullName evidence="4">Phosphate-binding protein</fullName>
    </recommendedName>
</protein>
<comment type="similarity">
    <text evidence="1 4">Belongs to the PstS family.</text>
</comment>
<evidence type="ECO:0000313" key="6">
    <source>
        <dbReference type="EMBL" id="KAA9339006.1"/>
    </source>
</evidence>
<dbReference type="NCBIfam" id="TIGR02136">
    <property type="entry name" value="ptsS_2"/>
    <property type="match status" value="1"/>
</dbReference>
<dbReference type="InterPro" id="IPR011862">
    <property type="entry name" value="Phos-bd"/>
</dbReference>
<comment type="caution">
    <text evidence="6">The sequence shown here is derived from an EMBL/GenBank/DDBJ whole genome shotgun (WGS) entry which is preliminary data.</text>
</comment>
<evidence type="ECO:0000313" key="7">
    <source>
        <dbReference type="Proteomes" id="UP000326570"/>
    </source>
</evidence>
<keyword evidence="3 4" id="KW-0732">Signal</keyword>
<feature type="chain" id="PRO_5027161597" description="Phosphate-binding protein" evidence="4">
    <location>
        <begin position="22"/>
        <end position="295"/>
    </location>
</feature>
<accession>A0A5N1IZW8</accession>
<reference evidence="6 7" key="1">
    <citation type="submission" date="2019-09" db="EMBL/GenBank/DDBJ databases">
        <title>Genome sequence of Adhaeribacter sp. M2.</title>
        <authorList>
            <person name="Srinivasan S."/>
        </authorList>
    </citation>
    <scope>NUCLEOTIDE SEQUENCE [LARGE SCALE GENOMIC DNA]</scope>
    <source>
        <strain evidence="6 7">M2</strain>
    </source>
</reference>
<evidence type="ECO:0000256" key="2">
    <source>
        <dbReference type="ARBA" id="ARBA00022448"/>
    </source>
</evidence>
<dbReference type="GO" id="GO:0042301">
    <property type="term" value="F:phosphate ion binding"/>
    <property type="evidence" value="ECO:0007669"/>
    <property type="project" value="UniProtKB-UniRule"/>
</dbReference>
<evidence type="ECO:0000256" key="3">
    <source>
        <dbReference type="ARBA" id="ARBA00022729"/>
    </source>
</evidence>
<evidence type="ECO:0000256" key="4">
    <source>
        <dbReference type="RuleBase" id="RU367119"/>
    </source>
</evidence>
<name>A0A5N1IZW8_9BACT</name>
<evidence type="ECO:0000259" key="5">
    <source>
        <dbReference type="Pfam" id="PF12849"/>
    </source>
</evidence>
<organism evidence="6 7">
    <name type="scientific">Adhaeribacter soli</name>
    <dbReference type="NCBI Taxonomy" id="2607655"/>
    <lineage>
        <taxon>Bacteria</taxon>
        <taxon>Pseudomonadati</taxon>
        <taxon>Bacteroidota</taxon>
        <taxon>Cytophagia</taxon>
        <taxon>Cytophagales</taxon>
        <taxon>Hymenobacteraceae</taxon>
        <taxon>Adhaeribacter</taxon>
    </lineage>
</organism>
<dbReference type="RefSeq" id="WP_150903640.1">
    <property type="nucleotide sequence ID" value="NZ_VTWT01000004.1"/>
</dbReference>
<gene>
    <name evidence="6" type="ORF">F0P94_09455</name>
</gene>
<keyword evidence="2 4" id="KW-0813">Transport</keyword>
<keyword evidence="7" id="KW-1185">Reference proteome</keyword>
<feature type="domain" description="PBP" evidence="5">
    <location>
        <begin position="38"/>
        <end position="281"/>
    </location>
</feature>
<dbReference type="EMBL" id="VTWT01000004">
    <property type="protein sequence ID" value="KAA9339006.1"/>
    <property type="molecule type" value="Genomic_DNA"/>
</dbReference>
<dbReference type="PANTHER" id="PTHR30570:SF1">
    <property type="entry name" value="PHOSPHATE-BINDING PROTEIN PSTS"/>
    <property type="match status" value="1"/>
</dbReference>
<dbReference type="CDD" id="cd13653">
    <property type="entry name" value="PBP2_phosphate_like_1"/>
    <property type="match status" value="1"/>
</dbReference>
<evidence type="ECO:0000256" key="1">
    <source>
        <dbReference type="ARBA" id="ARBA00008725"/>
    </source>
</evidence>
<sequence>MKNLKKVQVVGLFLATVLLGACGGNEGKKENTEAGGTTSEASVTLTAKGSDTVLPLAQQEAEKYMQKHKDAAITIVGGGTGVGLSALEEGTTDLAMASRTLKTEEKLKFQAAKKDIKEALIAYDALSVIVNPNNKVSQLTREQLEGIFTGKITNWKDVGGDNEKIVPYSRETSSGTYEFFKEHVLNKKNYAGNILMMPATGSIVQSVGQTKGAIGYVGLAYDTPEVKPLKVSYDQGKTYVAPSVEAAKDKSYPISRPLFFFYDATSESKVKPFIDYIMSEEGQKIVQETGYVPVK</sequence>
<feature type="signal peptide" evidence="4">
    <location>
        <begin position="1"/>
        <end position="21"/>
    </location>
</feature>
<dbReference type="GO" id="GO:0006817">
    <property type="term" value="P:phosphate ion transport"/>
    <property type="evidence" value="ECO:0007669"/>
    <property type="project" value="UniProtKB-UniRule"/>
</dbReference>
<comment type="function">
    <text evidence="4">Involved in the system for phosphate transport across the cytoplasmic membrane.</text>
</comment>